<dbReference type="EMBL" id="JBDNCH010000004">
    <property type="protein sequence ID" value="MEN9063041.1"/>
    <property type="molecule type" value="Genomic_DNA"/>
</dbReference>
<comment type="similarity">
    <text evidence="1">Belongs to the amidase family.</text>
</comment>
<dbReference type="GO" id="GO:0003824">
    <property type="term" value="F:catalytic activity"/>
    <property type="evidence" value="ECO:0007669"/>
    <property type="project" value="InterPro"/>
</dbReference>
<keyword evidence="5" id="KW-1185">Reference proteome</keyword>
<dbReference type="PANTHER" id="PTHR11895:SF7">
    <property type="entry name" value="GLUTAMYL-TRNA(GLN) AMIDOTRANSFERASE SUBUNIT A, MITOCHONDRIAL"/>
    <property type="match status" value="1"/>
</dbReference>
<evidence type="ECO:0000256" key="1">
    <source>
        <dbReference type="ARBA" id="ARBA00009199"/>
    </source>
</evidence>
<name>A0AAW9SDV4_9RHOB</name>
<organism evidence="4 5">
    <name type="scientific">Ponticoccus litoralis</name>
    <dbReference type="NCBI Taxonomy" id="422297"/>
    <lineage>
        <taxon>Bacteria</taxon>
        <taxon>Pseudomonadati</taxon>
        <taxon>Pseudomonadota</taxon>
        <taxon>Alphaproteobacteria</taxon>
        <taxon>Rhodobacterales</taxon>
        <taxon>Roseobacteraceae</taxon>
        <taxon>Ponticoccus</taxon>
    </lineage>
</organism>
<dbReference type="InterPro" id="IPR036928">
    <property type="entry name" value="AS_sf"/>
</dbReference>
<proteinExistence type="inferred from homology"/>
<dbReference type="Pfam" id="PF01425">
    <property type="entry name" value="Amidase"/>
    <property type="match status" value="1"/>
</dbReference>
<protein>
    <submittedName>
        <fullName evidence="4">Amidase</fullName>
    </submittedName>
</protein>
<dbReference type="Proteomes" id="UP001428774">
    <property type="component" value="Unassembled WGS sequence"/>
</dbReference>
<feature type="domain" description="Amidase" evidence="3">
    <location>
        <begin position="2"/>
        <end position="429"/>
    </location>
</feature>
<evidence type="ECO:0000256" key="2">
    <source>
        <dbReference type="SAM" id="MobiDB-lite"/>
    </source>
</evidence>
<dbReference type="AlphaFoldDB" id="A0AAW9SDV4"/>
<feature type="region of interest" description="Disordered" evidence="2">
    <location>
        <begin position="101"/>
        <end position="126"/>
    </location>
</feature>
<dbReference type="Gene3D" id="3.90.1300.10">
    <property type="entry name" value="Amidase signature (AS) domain"/>
    <property type="match status" value="1"/>
</dbReference>
<comment type="caution">
    <text evidence="4">The sequence shown here is derived from an EMBL/GenBank/DDBJ whole genome shotgun (WGS) entry which is preliminary data.</text>
</comment>
<gene>
    <name evidence="4" type="ORF">ABFB10_20735</name>
</gene>
<dbReference type="SUPFAM" id="SSF75304">
    <property type="entry name" value="Amidase signature (AS) enzymes"/>
    <property type="match status" value="1"/>
</dbReference>
<evidence type="ECO:0000313" key="4">
    <source>
        <dbReference type="EMBL" id="MEN9063041.1"/>
    </source>
</evidence>
<dbReference type="PANTHER" id="PTHR11895">
    <property type="entry name" value="TRANSAMIDASE"/>
    <property type="match status" value="1"/>
</dbReference>
<evidence type="ECO:0000313" key="5">
    <source>
        <dbReference type="Proteomes" id="UP001428774"/>
    </source>
</evidence>
<reference evidence="4 5" key="1">
    <citation type="submission" date="2024-05" db="EMBL/GenBank/DDBJ databases">
        <title>Genome sequence of Ponticoccus litoralis KCCM 90028.</title>
        <authorList>
            <person name="Kim J.M."/>
            <person name="Lee J.K."/>
            <person name="Choi B.J."/>
            <person name="Bayburt H."/>
            <person name="Baek J.H."/>
            <person name="Jeon C.O."/>
        </authorList>
    </citation>
    <scope>NUCLEOTIDE SEQUENCE [LARGE SCALE GENOMIC DNA]</scope>
    <source>
        <strain evidence="4 5">KCCM 90028</strain>
    </source>
</reference>
<dbReference type="RefSeq" id="WP_347168605.1">
    <property type="nucleotide sequence ID" value="NZ_JBDNCH010000004.1"/>
</dbReference>
<dbReference type="InterPro" id="IPR023631">
    <property type="entry name" value="Amidase_dom"/>
</dbReference>
<accession>A0AAW9SDV4</accession>
<dbReference type="InterPro" id="IPR000120">
    <property type="entry name" value="Amidase"/>
</dbReference>
<evidence type="ECO:0000259" key="3">
    <source>
        <dbReference type="Pfam" id="PF01425"/>
    </source>
</evidence>
<dbReference type="InterPro" id="IPR020556">
    <property type="entry name" value="Amidase_CS"/>
</dbReference>
<sequence>MEHAIARAEAVNPHVNALCFTKPEAARAMAAMAQPKGAFGALPFLLKDSGLASTFLEGSVGSELFAGMTSPINATLTERFEASGFLPFGRTTAPEFCMAPTTEARANGGPTRNPRDTGRSSGGSSGGAAVAVATGIVPIAHGSDGGGSIRIPAACCGVYGLKPSRGLIPFGPVRGEAWGGLATDGVLTRTVRDTAAALDGIAGMELGAPYAAPPRPASYLAELDRPFDRPLRIAHWTEAREGIAIDPECQAATAHTATLLRDLGHEVQEAALPGIKFSKFLDAMIDVMAASVTLTVNGVLRGAPEKDPKALLEPALFDAYRMGKDVGAETYGLAINRFHALGRTLERYMLDYDFVLTPTLTRPPARLGEISTDTDFLGFRRNIGSYTTFLAIINASGQPAASLPLYQTATGLPIGVQLIGRFGDETGLLRLSAQLENTGSWTTGYPVFGAL</sequence>
<dbReference type="PROSITE" id="PS00571">
    <property type="entry name" value="AMIDASES"/>
    <property type="match status" value="1"/>
</dbReference>